<feature type="region of interest" description="Disordered" evidence="1">
    <location>
        <begin position="77"/>
        <end position="123"/>
    </location>
</feature>
<sequence>MLIVYNVITSKPPAAKRFTRESIFLKESVSSVGDAKTWRDFKINHQPVVSVRKHEASLFDKQTQPITREHRIAFSAWSGRNQQPGSRIPPMKLKLNSRRKKLKRPGTRRRSDAGSPDIYLPGAPDCSKYEISTFDPYPA</sequence>
<organism evidence="2 3">
    <name type="scientific">Elysia crispata</name>
    <name type="common">lettuce slug</name>
    <dbReference type="NCBI Taxonomy" id="231223"/>
    <lineage>
        <taxon>Eukaryota</taxon>
        <taxon>Metazoa</taxon>
        <taxon>Spiralia</taxon>
        <taxon>Lophotrochozoa</taxon>
        <taxon>Mollusca</taxon>
        <taxon>Gastropoda</taxon>
        <taxon>Heterobranchia</taxon>
        <taxon>Euthyneura</taxon>
        <taxon>Panpulmonata</taxon>
        <taxon>Sacoglossa</taxon>
        <taxon>Placobranchoidea</taxon>
        <taxon>Plakobranchidae</taxon>
        <taxon>Elysia</taxon>
    </lineage>
</organism>
<comment type="caution">
    <text evidence="2">The sequence shown here is derived from an EMBL/GenBank/DDBJ whole genome shotgun (WGS) entry which is preliminary data.</text>
</comment>
<dbReference type="AlphaFoldDB" id="A0AAE0XQT7"/>
<protein>
    <submittedName>
        <fullName evidence="2">Uncharacterized protein</fullName>
    </submittedName>
</protein>
<dbReference type="EMBL" id="JAWDGP010007811">
    <property type="protein sequence ID" value="KAK3704023.1"/>
    <property type="molecule type" value="Genomic_DNA"/>
</dbReference>
<name>A0AAE0XQT7_9GAST</name>
<evidence type="ECO:0000313" key="3">
    <source>
        <dbReference type="Proteomes" id="UP001283361"/>
    </source>
</evidence>
<evidence type="ECO:0000256" key="1">
    <source>
        <dbReference type="SAM" id="MobiDB-lite"/>
    </source>
</evidence>
<evidence type="ECO:0000313" key="2">
    <source>
        <dbReference type="EMBL" id="KAK3704023.1"/>
    </source>
</evidence>
<dbReference type="Proteomes" id="UP001283361">
    <property type="component" value="Unassembled WGS sequence"/>
</dbReference>
<gene>
    <name evidence="2" type="ORF">RRG08_055484</name>
</gene>
<accession>A0AAE0XQT7</accession>
<feature type="compositionally biased region" description="Basic residues" evidence="1">
    <location>
        <begin position="95"/>
        <end position="108"/>
    </location>
</feature>
<keyword evidence="3" id="KW-1185">Reference proteome</keyword>
<proteinExistence type="predicted"/>
<reference evidence="2" key="1">
    <citation type="journal article" date="2023" name="G3 (Bethesda)">
        <title>A reference genome for the long-term kleptoplast-retaining sea slug Elysia crispata morphotype clarki.</title>
        <authorList>
            <person name="Eastman K.E."/>
            <person name="Pendleton A.L."/>
            <person name="Shaikh M.A."/>
            <person name="Suttiyut T."/>
            <person name="Ogas R."/>
            <person name="Tomko P."/>
            <person name="Gavelis G."/>
            <person name="Widhalm J.R."/>
            <person name="Wisecaver J.H."/>
        </authorList>
    </citation>
    <scope>NUCLEOTIDE SEQUENCE</scope>
    <source>
        <strain evidence="2">ECLA1</strain>
    </source>
</reference>